<dbReference type="SUPFAM" id="SSF47384">
    <property type="entry name" value="Homodimeric domain of signal transducing histidine kinase"/>
    <property type="match status" value="1"/>
</dbReference>
<keyword evidence="4" id="KW-0472">Membrane</keyword>
<keyword evidence="7" id="KW-1185">Reference proteome</keyword>
<dbReference type="Pfam" id="PF07495">
    <property type="entry name" value="Y_Y_Y"/>
    <property type="match status" value="1"/>
</dbReference>
<dbReference type="InterPro" id="IPR015943">
    <property type="entry name" value="WD40/YVTN_repeat-like_dom_sf"/>
</dbReference>
<evidence type="ECO:0000256" key="2">
    <source>
        <dbReference type="ARBA" id="ARBA00012438"/>
    </source>
</evidence>
<feature type="transmembrane region" description="Helical" evidence="4">
    <location>
        <begin position="367"/>
        <end position="384"/>
    </location>
</feature>
<name>A0A5B8VGJ1_9BACT</name>
<dbReference type="Pfam" id="PF00512">
    <property type="entry name" value="HisKA"/>
    <property type="match status" value="1"/>
</dbReference>
<organism evidence="6 7">
    <name type="scientific">Arachidicoccus ginsenosidivorans</name>
    <dbReference type="NCBI Taxonomy" id="496057"/>
    <lineage>
        <taxon>Bacteria</taxon>
        <taxon>Pseudomonadati</taxon>
        <taxon>Bacteroidota</taxon>
        <taxon>Chitinophagia</taxon>
        <taxon>Chitinophagales</taxon>
        <taxon>Chitinophagaceae</taxon>
        <taxon>Arachidicoccus</taxon>
    </lineage>
</organism>
<keyword evidence="3" id="KW-0597">Phosphoprotein</keyword>
<dbReference type="RefSeq" id="WP_146779653.1">
    <property type="nucleotide sequence ID" value="NZ_CP042434.1"/>
</dbReference>
<dbReference type="InterPro" id="IPR004358">
    <property type="entry name" value="Sig_transdc_His_kin-like_C"/>
</dbReference>
<dbReference type="SMART" id="SM00387">
    <property type="entry name" value="HATPase_c"/>
    <property type="match status" value="1"/>
</dbReference>
<sequence>MEIMDMTTGHIIKKTKVIGEKSEKASNFINRFYLTKDSTILVGTSFANSGLYLYNDTFSTFKRIKQIPFNSYVLAIVEDHTGNIWTGSVSRGAFYYNPRTGAHGNIHFGETVNNKRVNEYTVLDILEASDQSLWFATVGGGLIRLSKDRKKMKRFTTKNGLLSNVVYCILEDNNKHLWVSTLKGLISFDLRTEKATAYTKSNGLTTNQFNHSSAYKGIDGHMYFGTVKGMIEFDPRSFEAKEAAPATYITGFQINNKEIQPGGKNSPLVKSILYTDTIELTHKQNNFSIEFVALDYASPEAVKYKYRMKGLAGPWTYLNSNRQAYFTDLAPGNYEFILQAESSTGSWHGEQKKLFIKIIPPFWKTNLAYLFYFFLIAGGTYWLIRMKLKRVNKQNQRKLQLFKHEQEKEIYQAKIEFFTHIAHEIRTPLTLIAGPIEWLKGQFDNRENVKKSLSIAARNANRLIELTSQLLDFRKTETEQFSLNYVNTDIFALLSEQVARFKQEALNNNIRLELIDPESSQMAFVDREAFIKICSNLIANAIKYGSTMATIQLYVAGPNDDHFTIQFLNDGNGIGEEFHQKIFEPFFRVKGSNKPGTGIGLSLAHSLTELHNGSLRLVSGKPGKVIFELKLPIHQKFEFQLSNWKKIN</sequence>
<evidence type="ECO:0000313" key="6">
    <source>
        <dbReference type="EMBL" id="QEC70389.1"/>
    </source>
</evidence>
<dbReference type="SUPFAM" id="SSF55874">
    <property type="entry name" value="ATPase domain of HSP90 chaperone/DNA topoisomerase II/histidine kinase"/>
    <property type="match status" value="1"/>
</dbReference>
<dbReference type="InterPro" id="IPR011123">
    <property type="entry name" value="Y_Y_Y"/>
</dbReference>
<dbReference type="GO" id="GO:0000155">
    <property type="term" value="F:phosphorelay sensor kinase activity"/>
    <property type="evidence" value="ECO:0007669"/>
    <property type="project" value="InterPro"/>
</dbReference>
<keyword evidence="4" id="KW-1133">Transmembrane helix</keyword>
<dbReference type="FunFam" id="1.10.287.130:FF:000045">
    <property type="entry name" value="Two-component system sensor histidine kinase/response regulator"/>
    <property type="match status" value="1"/>
</dbReference>
<comment type="catalytic activity">
    <reaction evidence="1">
        <text>ATP + protein L-histidine = ADP + protein N-phospho-L-histidine.</text>
        <dbReference type="EC" id="2.7.13.3"/>
    </reaction>
</comment>
<protein>
    <recommendedName>
        <fullName evidence="2">histidine kinase</fullName>
        <ecNumber evidence="2">2.7.13.3</ecNumber>
    </recommendedName>
</protein>
<dbReference type="EMBL" id="CP042434">
    <property type="protein sequence ID" value="QEC70389.1"/>
    <property type="molecule type" value="Genomic_DNA"/>
</dbReference>
<dbReference type="InterPro" id="IPR036890">
    <property type="entry name" value="HATPase_C_sf"/>
</dbReference>
<dbReference type="PRINTS" id="PR00344">
    <property type="entry name" value="BCTRLSENSOR"/>
</dbReference>
<dbReference type="Gene3D" id="2.60.40.10">
    <property type="entry name" value="Immunoglobulins"/>
    <property type="match status" value="1"/>
</dbReference>
<dbReference type="Pfam" id="PF02518">
    <property type="entry name" value="HATPase_c"/>
    <property type="match status" value="1"/>
</dbReference>
<proteinExistence type="predicted"/>
<dbReference type="InterPro" id="IPR011110">
    <property type="entry name" value="Reg_prop"/>
</dbReference>
<dbReference type="SUPFAM" id="SSF63829">
    <property type="entry name" value="Calcium-dependent phosphotriesterase"/>
    <property type="match status" value="1"/>
</dbReference>
<dbReference type="InterPro" id="IPR036097">
    <property type="entry name" value="HisK_dim/P_sf"/>
</dbReference>
<gene>
    <name evidence="6" type="ORF">FSB73_00355</name>
</gene>
<dbReference type="PROSITE" id="PS50109">
    <property type="entry name" value="HIS_KIN"/>
    <property type="match status" value="1"/>
</dbReference>
<evidence type="ECO:0000256" key="4">
    <source>
        <dbReference type="SAM" id="Phobius"/>
    </source>
</evidence>
<dbReference type="Gene3D" id="1.10.287.130">
    <property type="match status" value="1"/>
</dbReference>
<evidence type="ECO:0000256" key="3">
    <source>
        <dbReference type="ARBA" id="ARBA00022553"/>
    </source>
</evidence>
<dbReference type="Pfam" id="PF07494">
    <property type="entry name" value="Reg_prop"/>
    <property type="match status" value="1"/>
</dbReference>
<evidence type="ECO:0000256" key="1">
    <source>
        <dbReference type="ARBA" id="ARBA00000085"/>
    </source>
</evidence>
<dbReference type="InterPro" id="IPR003594">
    <property type="entry name" value="HATPase_dom"/>
</dbReference>
<reference evidence="6 7" key="1">
    <citation type="journal article" date="2017" name="Int. J. Syst. Evol. Microbiol.">
        <title>Arachidicoccus ginsenosidivorans sp. nov., with ginsenoside-converting activity isolated from ginseng cultivating soil.</title>
        <authorList>
            <person name="Siddiqi M.Z."/>
            <person name="Aslam Z."/>
            <person name="Im W.T."/>
        </authorList>
    </citation>
    <scope>NUCLEOTIDE SEQUENCE [LARGE SCALE GENOMIC DNA]</scope>
    <source>
        <strain evidence="6 7">Gsoil 809</strain>
    </source>
</reference>
<dbReference type="KEGG" id="agi:FSB73_00355"/>
<dbReference type="SMART" id="SM00388">
    <property type="entry name" value="HisKA"/>
    <property type="match status" value="1"/>
</dbReference>
<dbReference type="AlphaFoldDB" id="A0A5B8VGJ1"/>
<feature type="domain" description="Histidine kinase" evidence="5">
    <location>
        <begin position="420"/>
        <end position="635"/>
    </location>
</feature>
<dbReference type="InterPro" id="IPR003661">
    <property type="entry name" value="HisK_dim/P_dom"/>
</dbReference>
<dbReference type="CDD" id="cd00082">
    <property type="entry name" value="HisKA"/>
    <property type="match status" value="1"/>
</dbReference>
<dbReference type="EC" id="2.7.13.3" evidence="2"/>
<dbReference type="InterPro" id="IPR005467">
    <property type="entry name" value="His_kinase_dom"/>
</dbReference>
<evidence type="ECO:0000313" key="7">
    <source>
        <dbReference type="Proteomes" id="UP000321291"/>
    </source>
</evidence>
<dbReference type="PANTHER" id="PTHR43547">
    <property type="entry name" value="TWO-COMPONENT HISTIDINE KINASE"/>
    <property type="match status" value="1"/>
</dbReference>
<dbReference type="PANTHER" id="PTHR43547:SF2">
    <property type="entry name" value="HYBRID SIGNAL TRANSDUCTION HISTIDINE KINASE C"/>
    <property type="match status" value="1"/>
</dbReference>
<keyword evidence="4" id="KW-0812">Transmembrane</keyword>
<dbReference type="Proteomes" id="UP000321291">
    <property type="component" value="Chromosome"/>
</dbReference>
<dbReference type="OrthoDB" id="9809670at2"/>
<accession>A0A5B8VGJ1</accession>
<dbReference type="InterPro" id="IPR013783">
    <property type="entry name" value="Ig-like_fold"/>
</dbReference>
<evidence type="ECO:0000259" key="5">
    <source>
        <dbReference type="PROSITE" id="PS50109"/>
    </source>
</evidence>
<dbReference type="CDD" id="cd00075">
    <property type="entry name" value="HATPase"/>
    <property type="match status" value="1"/>
</dbReference>
<dbReference type="Gene3D" id="3.30.565.10">
    <property type="entry name" value="Histidine kinase-like ATPase, C-terminal domain"/>
    <property type="match status" value="1"/>
</dbReference>
<dbReference type="Gene3D" id="2.130.10.10">
    <property type="entry name" value="YVTN repeat-like/Quinoprotein amine dehydrogenase"/>
    <property type="match status" value="1"/>
</dbReference>
<dbReference type="FunFam" id="2.60.40.10:FF:000791">
    <property type="entry name" value="Two-component system sensor histidine kinase/response regulator"/>
    <property type="match status" value="1"/>
</dbReference>